<feature type="transmembrane region" description="Helical" evidence="1">
    <location>
        <begin position="7"/>
        <end position="28"/>
    </location>
</feature>
<name>A0ABU3X2G0_9EURY</name>
<protein>
    <submittedName>
        <fullName evidence="2">Uncharacterized protein</fullName>
    </submittedName>
</protein>
<accession>A0ABU3X2G0</accession>
<evidence type="ECO:0000313" key="3">
    <source>
        <dbReference type="Proteomes" id="UP001281203"/>
    </source>
</evidence>
<keyword evidence="1" id="KW-0812">Transmembrane</keyword>
<gene>
    <name evidence="2" type="ORF">F8E02_09510</name>
</gene>
<evidence type="ECO:0000313" key="2">
    <source>
        <dbReference type="EMBL" id="MDV2482229.1"/>
    </source>
</evidence>
<dbReference type="Proteomes" id="UP001281203">
    <property type="component" value="Unassembled WGS sequence"/>
</dbReference>
<proteinExistence type="predicted"/>
<keyword evidence="1" id="KW-1133">Transmembrane helix</keyword>
<evidence type="ECO:0000256" key="1">
    <source>
        <dbReference type="SAM" id="Phobius"/>
    </source>
</evidence>
<organism evidence="2 3">
    <name type="scientific">Methanoculleus caldifontis</name>
    <dbReference type="NCBI Taxonomy" id="2651577"/>
    <lineage>
        <taxon>Archaea</taxon>
        <taxon>Methanobacteriati</taxon>
        <taxon>Methanobacteriota</taxon>
        <taxon>Stenosarchaea group</taxon>
        <taxon>Methanomicrobia</taxon>
        <taxon>Methanomicrobiales</taxon>
        <taxon>Methanomicrobiaceae</taxon>
        <taxon>Methanoculleus</taxon>
    </lineage>
</organism>
<feature type="transmembrane region" description="Helical" evidence="1">
    <location>
        <begin position="34"/>
        <end position="55"/>
    </location>
</feature>
<sequence>MTMNAWSAAILGTAIIWAAAIMTTAFLLLGTDYFGPLIPILGGGAAGNLIVLAGAKSIRE</sequence>
<keyword evidence="3" id="KW-1185">Reference proteome</keyword>
<reference evidence="2 3" key="1">
    <citation type="submission" date="2019-10" db="EMBL/GenBank/DDBJ databases">
        <title>Isolation and characterization of Methanoculleus sp. Wushi-C6 from a hot spring well.</title>
        <authorList>
            <person name="Chen S.-C."/>
            <person name="Lan Z.-H."/>
            <person name="You Y.-T."/>
            <person name="Lai M.-C."/>
        </authorList>
    </citation>
    <scope>NUCLEOTIDE SEQUENCE [LARGE SCALE GENOMIC DNA]</scope>
    <source>
        <strain evidence="2 3">Wushi-C6</strain>
    </source>
</reference>
<dbReference type="EMBL" id="WBKO01000002">
    <property type="protein sequence ID" value="MDV2482229.1"/>
    <property type="molecule type" value="Genomic_DNA"/>
</dbReference>
<keyword evidence="1" id="KW-0472">Membrane</keyword>
<dbReference type="RefSeq" id="WP_317065294.1">
    <property type="nucleotide sequence ID" value="NZ_WBKO01000002.1"/>
</dbReference>
<comment type="caution">
    <text evidence="2">The sequence shown here is derived from an EMBL/GenBank/DDBJ whole genome shotgun (WGS) entry which is preliminary data.</text>
</comment>